<proteinExistence type="predicted"/>
<reference evidence="2 3" key="1">
    <citation type="submission" date="2023-01" db="EMBL/GenBank/DDBJ databases">
        <title>Analysis of 21 Apiospora genomes using comparative genomics revels a genus with tremendous synthesis potential of carbohydrate active enzymes and secondary metabolites.</title>
        <authorList>
            <person name="Sorensen T."/>
        </authorList>
    </citation>
    <scope>NUCLEOTIDE SEQUENCE [LARGE SCALE GENOMIC DNA]</scope>
    <source>
        <strain evidence="2 3">CBS 20057</strain>
    </source>
</reference>
<gene>
    <name evidence="2" type="ORF">PG991_007280</name>
</gene>
<feature type="domain" description="AB hydrolase-1" evidence="1">
    <location>
        <begin position="12"/>
        <end position="247"/>
    </location>
</feature>
<keyword evidence="3" id="KW-1185">Reference proteome</keyword>
<evidence type="ECO:0000259" key="1">
    <source>
        <dbReference type="Pfam" id="PF12697"/>
    </source>
</evidence>
<dbReference type="Gene3D" id="3.40.50.1820">
    <property type="entry name" value="alpha/beta hydrolase"/>
    <property type="match status" value="1"/>
</dbReference>
<dbReference type="PANTHER" id="PTHR37017:SF10">
    <property type="entry name" value="AB HYDROLASE-1 DOMAIN-CONTAINING PROTEIN"/>
    <property type="match status" value="1"/>
</dbReference>
<dbReference type="InterPro" id="IPR029058">
    <property type="entry name" value="AB_hydrolase_fold"/>
</dbReference>
<evidence type="ECO:0000313" key="3">
    <source>
        <dbReference type="Proteomes" id="UP001396898"/>
    </source>
</evidence>
<name>A0ABR1RSZ9_9PEZI</name>
<accession>A0ABR1RSZ9</accession>
<dbReference type="Pfam" id="PF12697">
    <property type="entry name" value="Abhydrolase_6"/>
    <property type="match status" value="1"/>
</dbReference>
<protein>
    <submittedName>
        <fullName evidence="2">Alpha/beta-hydrolase</fullName>
    </submittedName>
</protein>
<dbReference type="Proteomes" id="UP001396898">
    <property type="component" value="Unassembled WGS sequence"/>
</dbReference>
<dbReference type="InterPro" id="IPR052897">
    <property type="entry name" value="Sec-Metab_Biosynth_Hydrolase"/>
</dbReference>
<organism evidence="2 3">
    <name type="scientific">Apiospora marii</name>
    <dbReference type="NCBI Taxonomy" id="335849"/>
    <lineage>
        <taxon>Eukaryota</taxon>
        <taxon>Fungi</taxon>
        <taxon>Dikarya</taxon>
        <taxon>Ascomycota</taxon>
        <taxon>Pezizomycotina</taxon>
        <taxon>Sordariomycetes</taxon>
        <taxon>Xylariomycetidae</taxon>
        <taxon>Amphisphaeriales</taxon>
        <taxon>Apiosporaceae</taxon>
        <taxon>Apiospora</taxon>
    </lineage>
</organism>
<sequence length="248" mass="26723">MASSSSNNKLAIVLVHGGWHIPSTYSKLVDLLRSSGLEVHVPRLPSMNEARPPNADLATDTQLIRTCVESLVEAGRSVVAVMHSYGGQVGTNALTGLSRESRARRSLPGGVAHLVYMSAFALPEGGSMVGKVKEFGHEALLPLAFDFDEQDNSVVCRDPKLSLVGDGAGADADDAEVEAYLASLVRWNGTCMYQSISQCAWREAPVTYIYTSGDMTVPLDYQKSMVETMRKEGREVATMELSTGHCPT</sequence>
<dbReference type="SUPFAM" id="SSF53474">
    <property type="entry name" value="alpha/beta-Hydrolases"/>
    <property type="match status" value="1"/>
</dbReference>
<dbReference type="EMBL" id="JAQQWI010000010">
    <property type="protein sequence ID" value="KAK8018090.1"/>
    <property type="molecule type" value="Genomic_DNA"/>
</dbReference>
<comment type="caution">
    <text evidence="2">The sequence shown here is derived from an EMBL/GenBank/DDBJ whole genome shotgun (WGS) entry which is preliminary data.</text>
</comment>
<dbReference type="InterPro" id="IPR000073">
    <property type="entry name" value="AB_hydrolase_1"/>
</dbReference>
<evidence type="ECO:0000313" key="2">
    <source>
        <dbReference type="EMBL" id="KAK8018090.1"/>
    </source>
</evidence>
<dbReference type="PANTHER" id="PTHR37017">
    <property type="entry name" value="AB HYDROLASE-1 DOMAIN-CONTAINING PROTEIN-RELATED"/>
    <property type="match status" value="1"/>
</dbReference>